<proteinExistence type="predicted"/>
<dbReference type="EMBL" id="CP016379">
    <property type="protein sequence ID" value="AZR73994.1"/>
    <property type="molecule type" value="Genomic_DNA"/>
</dbReference>
<sequence>MIRKPYFVGNRALDDLKNFSRSEKLAFCSLTIKISFIIYFMNLRISWLKKMTLLNYIVKIAIKKVYLLLFFIRLSFYNIMIMFQIRKLFAASDEISPGSMF</sequence>
<reference evidence="2 3" key="1">
    <citation type="submission" date="2016-07" db="EMBL/GenBank/DDBJ databases">
        <title>Genome and transcriptome analysis of iron-reducing fermentative bacteria Anoxybacter fermentans.</title>
        <authorList>
            <person name="Zeng X."/>
            <person name="Shao Z."/>
        </authorList>
    </citation>
    <scope>NUCLEOTIDE SEQUENCE [LARGE SCALE GENOMIC DNA]</scope>
    <source>
        <strain evidence="2 3">DY22613</strain>
    </source>
</reference>
<evidence type="ECO:0000256" key="1">
    <source>
        <dbReference type="SAM" id="Phobius"/>
    </source>
</evidence>
<feature type="transmembrane region" description="Helical" evidence="1">
    <location>
        <begin position="25"/>
        <end position="45"/>
    </location>
</feature>
<evidence type="ECO:0000313" key="2">
    <source>
        <dbReference type="EMBL" id="AZR73994.1"/>
    </source>
</evidence>
<keyword evidence="1" id="KW-1133">Transmembrane helix</keyword>
<evidence type="ECO:0000313" key="3">
    <source>
        <dbReference type="Proteomes" id="UP000267250"/>
    </source>
</evidence>
<keyword evidence="3" id="KW-1185">Reference proteome</keyword>
<dbReference type="KEGG" id="aft:BBF96_11685"/>
<protein>
    <submittedName>
        <fullName evidence="2">Uncharacterized protein</fullName>
    </submittedName>
</protein>
<dbReference type="AlphaFoldDB" id="A0A3Q9HRJ4"/>
<gene>
    <name evidence="2" type="ORF">BBF96_11685</name>
</gene>
<keyword evidence="1" id="KW-0812">Transmembrane</keyword>
<dbReference type="Proteomes" id="UP000267250">
    <property type="component" value="Chromosome"/>
</dbReference>
<feature type="transmembrane region" description="Helical" evidence="1">
    <location>
        <begin position="65"/>
        <end position="83"/>
    </location>
</feature>
<keyword evidence="1" id="KW-0472">Membrane</keyword>
<accession>A0A3Q9HRJ4</accession>
<organism evidence="2 3">
    <name type="scientific">Anoxybacter fermentans</name>
    <dbReference type="NCBI Taxonomy" id="1323375"/>
    <lineage>
        <taxon>Bacteria</taxon>
        <taxon>Bacillati</taxon>
        <taxon>Bacillota</taxon>
        <taxon>Clostridia</taxon>
        <taxon>Halanaerobiales</taxon>
        <taxon>Anoxybacter</taxon>
    </lineage>
</organism>
<name>A0A3Q9HRJ4_9FIRM</name>